<comment type="caution">
    <text evidence="4">The sequence shown here is derived from an EMBL/GenBank/DDBJ whole genome shotgun (WGS) entry which is preliminary data.</text>
</comment>
<dbReference type="PANTHER" id="PTHR43861:SF1">
    <property type="entry name" value="TRANS-ACONITATE 2-METHYLTRANSFERASE"/>
    <property type="match status" value="1"/>
</dbReference>
<accession>A0A9X8HK26</accession>
<dbReference type="Pfam" id="PF13649">
    <property type="entry name" value="Methyltransf_25"/>
    <property type="match status" value="1"/>
</dbReference>
<dbReference type="InterPro" id="IPR029063">
    <property type="entry name" value="SAM-dependent_MTases_sf"/>
</dbReference>
<name>A0A9X8HK26_PSEPU</name>
<dbReference type="EMBL" id="RJUR01000013">
    <property type="protein sequence ID" value="ROQ50019.1"/>
    <property type="molecule type" value="Genomic_DNA"/>
</dbReference>
<keyword evidence="1" id="KW-0489">Methyltransferase</keyword>
<dbReference type="RefSeq" id="WP_043864230.1">
    <property type="nucleotide sequence ID" value="NZ_RJUR01000013.1"/>
</dbReference>
<protein>
    <submittedName>
        <fullName evidence="4">Trans-aconitate 2-methyltransferase</fullName>
    </submittedName>
</protein>
<evidence type="ECO:0000256" key="1">
    <source>
        <dbReference type="ARBA" id="ARBA00022603"/>
    </source>
</evidence>
<dbReference type="SUPFAM" id="SSF53335">
    <property type="entry name" value="S-adenosyl-L-methionine-dependent methyltransferases"/>
    <property type="match status" value="1"/>
</dbReference>
<dbReference type="Gene3D" id="1.10.150.290">
    <property type="entry name" value="S-adenosyl-L-methionine-dependent methyltransferases"/>
    <property type="match status" value="1"/>
</dbReference>
<evidence type="ECO:0000256" key="2">
    <source>
        <dbReference type="ARBA" id="ARBA00022679"/>
    </source>
</evidence>
<dbReference type="Proteomes" id="UP000269115">
    <property type="component" value="Unassembled WGS sequence"/>
</dbReference>
<dbReference type="CDD" id="cd02440">
    <property type="entry name" value="AdoMet_MTases"/>
    <property type="match status" value="1"/>
</dbReference>
<keyword evidence="2" id="KW-0808">Transferase</keyword>
<evidence type="ECO:0000259" key="3">
    <source>
        <dbReference type="Pfam" id="PF13649"/>
    </source>
</evidence>
<dbReference type="PANTHER" id="PTHR43861">
    <property type="entry name" value="TRANS-ACONITATE 2-METHYLTRANSFERASE-RELATED"/>
    <property type="match status" value="1"/>
</dbReference>
<dbReference type="OrthoDB" id="9795085at2"/>
<sequence>MLVKQQQGLRGSTTWDPQGYQQFSRLRERPVIELLDHLPLQAPASIYDLGCGTGIATRLLAERWPEAQLFGVDSSAEMLAEARALPVNAQWLNSDIGQWEPKQPASLLFAAAVLHFMEDHENLLPRLLGNLHAGGYLALHMPNWRDAPWYHLMLRALSECGPAGRVIGTLELRKFMSARNVLSLDCYYRLLAPLTSKLDIWETEHLQVVEGQSPVFDWVKVSALRPVLSSLDDEDREAFLRKYLRLLEAHYPREDDGRTLFPFKRTFIVASV</sequence>
<dbReference type="GO" id="GO:0030798">
    <property type="term" value="F:trans-aconitate 2-methyltransferase activity"/>
    <property type="evidence" value="ECO:0007669"/>
    <property type="project" value="InterPro"/>
</dbReference>
<dbReference type="InterPro" id="IPR023149">
    <property type="entry name" value="Trans_acon_MeTrfase_C"/>
</dbReference>
<evidence type="ECO:0000313" key="5">
    <source>
        <dbReference type="Proteomes" id="UP000269115"/>
    </source>
</evidence>
<dbReference type="InterPro" id="IPR041698">
    <property type="entry name" value="Methyltransf_25"/>
</dbReference>
<dbReference type="Gene3D" id="3.40.50.150">
    <property type="entry name" value="Vaccinia Virus protein VP39"/>
    <property type="match status" value="1"/>
</dbReference>
<proteinExistence type="predicted"/>
<organism evidence="4 5">
    <name type="scientific">Pseudomonas putida</name>
    <name type="common">Arthrobacter siderocapsulatus</name>
    <dbReference type="NCBI Taxonomy" id="303"/>
    <lineage>
        <taxon>Bacteria</taxon>
        <taxon>Pseudomonadati</taxon>
        <taxon>Pseudomonadota</taxon>
        <taxon>Gammaproteobacteria</taxon>
        <taxon>Pseudomonadales</taxon>
        <taxon>Pseudomonadaceae</taxon>
        <taxon>Pseudomonas</taxon>
    </lineage>
</organism>
<reference evidence="4 5" key="1">
    <citation type="submission" date="2018-11" db="EMBL/GenBank/DDBJ databases">
        <title>Genomic analyses of the natural microbiome of Caenorhabditis elegans.</title>
        <authorList>
            <person name="Samuel B."/>
        </authorList>
    </citation>
    <scope>NUCLEOTIDE SEQUENCE [LARGE SCALE GENOMIC DNA]</scope>
    <source>
        <strain evidence="4 5">BIGb0473</strain>
    </source>
</reference>
<gene>
    <name evidence="4" type="ORF">EDF85_2809</name>
</gene>
<dbReference type="AlphaFoldDB" id="A0A9X8HK26"/>
<dbReference type="GO" id="GO:0032259">
    <property type="term" value="P:methylation"/>
    <property type="evidence" value="ECO:0007669"/>
    <property type="project" value="UniProtKB-KW"/>
</dbReference>
<evidence type="ECO:0000313" key="4">
    <source>
        <dbReference type="EMBL" id="ROQ50019.1"/>
    </source>
</evidence>
<feature type="domain" description="Methyltransferase" evidence="3">
    <location>
        <begin position="46"/>
        <end position="135"/>
    </location>
</feature>